<evidence type="ECO:0008006" key="3">
    <source>
        <dbReference type="Google" id="ProtNLM"/>
    </source>
</evidence>
<evidence type="ECO:0000313" key="2">
    <source>
        <dbReference type="Proteomes" id="UP000077013"/>
    </source>
</evidence>
<dbReference type="InterPro" id="IPR027417">
    <property type="entry name" value="P-loop_NTPase"/>
</dbReference>
<gene>
    <name evidence="1" type="ORF">ULVI_12600</name>
</gene>
<accession>A0A167G8Q6</accession>
<dbReference type="SUPFAM" id="SSF52540">
    <property type="entry name" value="P-loop containing nucleoside triphosphate hydrolases"/>
    <property type="match status" value="1"/>
</dbReference>
<dbReference type="Gene3D" id="3.40.50.300">
    <property type="entry name" value="P-loop containing nucleotide triphosphate hydrolases"/>
    <property type="match status" value="1"/>
</dbReference>
<comment type="caution">
    <text evidence="1">The sequence shown here is derived from an EMBL/GenBank/DDBJ whole genome shotgun (WGS) entry which is preliminary data.</text>
</comment>
<reference evidence="1 2" key="1">
    <citation type="submission" date="2016-02" db="EMBL/GenBank/DDBJ databases">
        <title>Ulvibacter sp. LPB0005, isolated from Thais luteostoma.</title>
        <authorList>
            <person name="Shin S.-K."/>
            <person name="Yi H."/>
        </authorList>
    </citation>
    <scope>NUCLEOTIDE SEQUENCE [LARGE SCALE GENOMIC DNA]</scope>
    <source>
        <strain evidence="1 2">LPB0005</strain>
    </source>
</reference>
<dbReference type="STRING" id="1763537.ULVI_12600"/>
<sequence length="213" mass="26332">MFYSKWWIYTNIYLKWVRKQQLEKYLQQIKDGEKPLFIHINRTAGSSIANALQITEAHYTLAEYETLYKNKFKTSLPLDIELISSIRNPYDKVVSEYFYRKKTNQNNINTLSFADWVVEAYQKKNPKYRDREIMFLPQVFWLRGYEKYNLKLIRYENLEYDYKKLILPNSRRKLPWKKKTERKPIKEYYTKEIKAIIYNEFRKDFDIFKYPKE</sequence>
<dbReference type="EMBL" id="LRXL01000049">
    <property type="protein sequence ID" value="OAB77336.1"/>
    <property type="molecule type" value="Genomic_DNA"/>
</dbReference>
<dbReference type="Proteomes" id="UP000077013">
    <property type="component" value="Unassembled WGS sequence"/>
</dbReference>
<evidence type="ECO:0000313" key="1">
    <source>
        <dbReference type="EMBL" id="OAB77336.1"/>
    </source>
</evidence>
<keyword evidence="2" id="KW-1185">Reference proteome</keyword>
<dbReference type="AlphaFoldDB" id="A0A167G8Q6"/>
<proteinExistence type="predicted"/>
<organism evidence="1 2">
    <name type="scientific">Cochleicola gelatinilyticus</name>
    <dbReference type="NCBI Taxonomy" id="1763537"/>
    <lineage>
        <taxon>Bacteria</taxon>
        <taxon>Pseudomonadati</taxon>
        <taxon>Bacteroidota</taxon>
        <taxon>Flavobacteriia</taxon>
        <taxon>Flavobacteriales</taxon>
        <taxon>Flavobacteriaceae</taxon>
        <taxon>Cochleicola</taxon>
    </lineage>
</organism>
<dbReference type="RefSeq" id="WP_068593155.1">
    <property type="nucleotide sequence ID" value="NZ_LRXL01000049.1"/>
</dbReference>
<dbReference type="OrthoDB" id="288532at2"/>
<protein>
    <recommendedName>
        <fullName evidence="3">Sulfotransferase family protein</fullName>
    </recommendedName>
</protein>
<name>A0A167G8Q6_9FLAO</name>